<dbReference type="PANTHER" id="PTHR45138">
    <property type="entry name" value="REGULATORY COMPONENTS OF SENSORY TRANSDUCTION SYSTEM"/>
    <property type="match status" value="1"/>
</dbReference>
<evidence type="ECO:0000256" key="2">
    <source>
        <dbReference type="ARBA" id="ARBA00034247"/>
    </source>
</evidence>
<proteinExistence type="predicted"/>
<dbReference type="Gene3D" id="3.30.70.270">
    <property type="match status" value="1"/>
</dbReference>
<keyword evidence="4" id="KW-1133">Transmembrane helix</keyword>
<dbReference type="AlphaFoldDB" id="A0A7C5LBS9"/>
<dbReference type="PANTHER" id="PTHR45138:SF9">
    <property type="entry name" value="DIGUANYLATE CYCLASE DGCM-RELATED"/>
    <property type="match status" value="1"/>
</dbReference>
<evidence type="ECO:0000256" key="4">
    <source>
        <dbReference type="SAM" id="Phobius"/>
    </source>
</evidence>
<protein>
    <recommendedName>
        <fullName evidence="1">diguanylate cyclase</fullName>
        <ecNumber evidence="1">2.7.7.65</ecNumber>
    </recommendedName>
</protein>
<sequence>MSLRNKLILSTFLISSFLFLITIVIFIAISYYHMNDHIQKIHQNVTKTFSYIQKTLARNANEVFFDLGECGFGHAKSYILLREEGLYIGRVANCRFYGTHFVNGIEFTANVNDLNWFIAYSRSALERYAEGKPGFLDRFIRDRIVLRDFVIEGEYSPEAVKGLESSTGYEIVDGYRTLVMDFPVLVDNSIPIGRVFFVKDLTPILKDVLMTPLIFFGYTAALVVTLSTVLLLLFNRIVRDVVYLRRVATRFKESDFSDIPSMSEMLRKDRSRDELFYLKRSILTMAQELEALISQLQSEKGKLEELAYTDPLTGLSNRRLFLEEAKRMIEYSRRYGEPLSLLMMDIDNFKNINDEYGHDVGDLTLKKLAEVIKRNIRGSDIAARFGGEEFVVLLPRTDEKGAELVAERIRRDFKKDPVRVDGREITTTVSIGVAEIENGENLEELIKKADTALYRAKRTGKDKVVRFADTGEDRGQG</sequence>
<dbReference type="SMART" id="SM00267">
    <property type="entry name" value="GGDEF"/>
    <property type="match status" value="1"/>
</dbReference>
<organism evidence="6">
    <name type="scientific">Aquifex aeolicus</name>
    <dbReference type="NCBI Taxonomy" id="63363"/>
    <lineage>
        <taxon>Bacteria</taxon>
        <taxon>Pseudomonadati</taxon>
        <taxon>Aquificota</taxon>
        <taxon>Aquificia</taxon>
        <taxon>Aquificales</taxon>
        <taxon>Aquificaceae</taxon>
        <taxon>Aquifex</taxon>
    </lineage>
</organism>
<dbReference type="Proteomes" id="UP000885792">
    <property type="component" value="Unassembled WGS sequence"/>
</dbReference>
<comment type="caution">
    <text evidence="6">The sequence shown here is derived from an EMBL/GenBank/DDBJ whole genome shotgun (WGS) entry which is preliminary data.</text>
</comment>
<feature type="transmembrane region" description="Helical" evidence="4">
    <location>
        <begin position="7"/>
        <end position="32"/>
    </location>
</feature>
<dbReference type="FunFam" id="3.30.70.270:FF:000001">
    <property type="entry name" value="Diguanylate cyclase domain protein"/>
    <property type="match status" value="1"/>
</dbReference>
<dbReference type="CDD" id="cd01949">
    <property type="entry name" value="GGDEF"/>
    <property type="match status" value="1"/>
</dbReference>
<feature type="transmembrane region" description="Helical" evidence="4">
    <location>
        <begin position="213"/>
        <end position="234"/>
    </location>
</feature>
<feature type="coiled-coil region" evidence="3">
    <location>
        <begin position="279"/>
        <end position="306"/>
    </location>
</feature>
<keyword evidence="4" id="KW-0472">Membrane</keyword>
<keyword evidence="3" id="KW-0175">Coiled coil</keyword>
<dbReference type="SUPFAM" id="SSF55073">
    <property type="entry name" value="Nucleotide cyclase"/>
    <property type="match status" value="1"/>
</dbReference>
<dbReference type="InterPro" id="IPR029787">
    <property type="entry name" value="Nucleotide_cyclase"/>
</dbReference>
<comment type="catalytic activity">
    <reaction evidence="2">
        <text>2 GTP = 3',3'-c-di-GMP + 2 diphosphate</text>
        <dbReference type="Rhea" id="RHEA:24898"/>
        <dbReference type="ChEBI" id="CHEBI:33019"/>
        <dbReference type="ChEBI" id="CHEBI:37565"/>
        <dbReference type="ChEBI" id="CHEBI:58805"/>
        <dbReference type="EC" id="2.7.7.65"/>
    </reaction>
</comment>
<feature type="domain" description="GGDEF" evidence="5">
    <location>
        <begin position="337"/>
        <end position="469"/>
    </location>
</feature>
<evidence type="ECO:0000256" key="1">
    <source>
        <dbReference type="ARBA" id="ARBA00012528"/>
    </source>
</evidence>
<dbReference type="Pfam" id="PF00990">
    <property type="entry name" value="GGDEF"/>
    <property type="match status" value="1"/>
</dbReference>
<dbReference type="InterPro" id="IPR000160">
    <property type="entry name" value="GGDEF_dom"/>
</dbReference>
<accession>A0A7C5LBS9</accession>
<dbReference type="EMBL" id="DRNB01000349">
    <property type="protein sequence ID" value="HHJ65090.1"/>
    <property type="molecule type" value="Genomic_DNA"/>
</dbReference>
<dbReference type="PROSITE" id="PS50887">
    <property type="entry name" value="GGDEF"/>
    <property type="match status" value="1"/>
</dbReference>
<dbReference type="InterPro" id="IPR043128">
    <property type="entry name" value="Rev_trsase/Diguanyl_cyclase"/>
</dbReference>
<evidence type="ECO:0000259" key="5">
    <source>
        <dbReference type="PROSITE" id="PS50887"/>
    </source>
</evidence>
<name>A0A7C5LBS9_AQUAO</name>
<reference evidence="6" key="1">
    <citation type="journal article" date="2020" name="mSystems">
        <title>Genome- and Community-Level Interaction Insights into Carbon Utilization and Element Cycling Functions of Hydrothermarchaeota in Hydrothermal Sediment.</title>
        <authorList>
            <person name="Zhou Z."/>
            <person name="Liu Y."/>
            <person name="Xu W."/>
            <person name="Pan J."/>
            <person name="Luo Z.H."/>
            <person name="Li M."/>
        </authorList>
    </citation>
    <scope>NUCLEOTIDE SEQUENCE [LARGE SCALE GENOMIC DNA]</scope>
    <source>
        <strain evidence="6">HyVt-501</strain>
    </source>
</reference>
<gene>
    <name evidence="6" type="ORF">ENJ61_09345</name>
</gene>
<dbReference type="EC" id="2.7.7.65" evidence="1"/>
<evidence type="ECO:0000256" key="3">
    <source>
        <dbReference type="SAM" id="Coils"/>
    </source>
</evidence>
<dbReference type="Gene3D" id="6.10.340.10">
    <property type="match status" value="1"/>
</dbReference>
<dbReference type="InterPro" id="IPR050469">
    <property type="entry name" value="Diguanylate_Cyclase"/>
</dbReference>
<dbReference type="NCBIfam" id="TIGR00254">
    <property type="entry name" value="GGDEF"/>
    <property type="match status" value="1"/>
</dbReference>
<keyword evidence="4" id="KW-0812">Transmembrane</keyword>
<dbReference type="GO" id="GO:0052621">
    <property type="term" value="F:diguanylate cyclase activity"/>
    <property type="evidence" value="ECO:0007669"/>
    <property type="project" value="UniProtKB-EC"/>
</dbReference>
<evidence type="ECO:0000313" key="6">
    <source>
        <dbReference type="EMBL" id="HHJ65090.1"/>
    </source>
</evidence>